<dbReference type="EnsemblMetazoa" id="SMAR008894-RA">
    <property type="protein sequence ID" value="SMAR008894-PA"/>
    <property type="gene ID" value="SMAR008894"/>
</dbReference>
<organism evidence="2 3">
    <name type="scientific">Strigamia maritima</name>
    <name type="common">European centipede</name>
    <name type="synonym">Geophilus maritimus</name>
    <dbReference type="NCBI Taxonomy" id="126957"/>
    <lineage>
        <taxon>Eukaryota</taxon>
        <taxon>Metazoa</taxon>
        <taxon>Ecdysozoa</taxon>
        <taxon>Arthropoda</taxon>
        <taxon>Myriapoda</taxon>
        <taxon>Chilopoda</taxon>
        <taxon>Pleurostigmophora</taxon>
        <taxon>Geophilomorpha</taxon>
        <taxon>Linotaeniidae</taxon>
        <taxon>Strigamia</taxon>
    </lineage>
</organism>
<dbReference type="InterPro" id="IPR057428">
    <property type="entry name" value="EFHB_EF-hand_C"/>
</dbReference>
<dbReference type="Pfam" id="PF25325">
    <property type="entry name" value="EF-hand_EFHB_C"/>
    <property type="match status" value="1"/>
</dbReference>
<name>T1J5J2_STRMM</name>
<dbReference type="HOGENOM" id="CLU_445741_0_0_1"/>
<evidence type="ECO:0000313" key="2">
    <source>
        <dbReference type="EnsemblMetazoa" id="SMAR008894-PA"/>
    </source>
</evidence>
<dbReference type="SUPFAM" id="SSF47473">
    <property type="entry name" value="EF-hand"/>
    <property type="match status" value="1"/>
</dbReference>
<dbReference type="Proteomes" id="UP000014500">
    <property type="component" value="Unassembled WGS sequence"/>
</dbReference>
<dbReference type="STRING" id="126957.T1J5J2"/>
<accession>T1J5J2</accession>
<dbReference type="PhylomeDB" id="T1J5J2"/>
<proteinExistence type="predicted"/>
<dbReference type="InterPro" id="IPR011992">
    <property type="entry name" value="EF-hand-dom_pair"/>
</dbReference>
<reference evidence="3" key="1">
    <citation type="submission" date="2011-05" db="EMBL/GenBank/DDBJ databases">
        <authorList>
            <person name="Richards S.R."/>
            <person name="Qu J."/>
            <person name="Jiang H."/>
            <person name="Jhangiani S.N."/>
            <person name="Agravi P."/>
            <person name="Goodspeed R."/>
            <person name="Gross S."/>
            <person name="Mandapat C."/>
            <person name="Jackson L."/>
            <person name="Mathew T."/>
            <person name="Pu L."/>
            <person name="Thornton R."/>
            <person name="Saada N."/>
            <person name="Wilczek-Boney K.B."/>
            <person name="Lee S."/>
            <person name="Kovar C."/>
            <person name="Wu Y."/>
            <person name="Scherer S.E."/>
            <person name="Worley K.C."/>
            <person name="Muzny D.M."/>
            <person name="Gibbs R."/>
        </authorList>
    </citation>
    <scope>NUCLEOTIDE SEQUENCE</scope>
    <source>
        <strain evidence="3">Brora</strain>
    </source>
</reference>
<dbReference type="EMBL" id="JH431865">
    <property type="status" value="NOT_ANNOTATED_CDS"/>
    <property type="molecule type" value="Genomic_DNA"/>
</dbReference>
<dbReference type="PROSITE" id="PS50222">
    <property type="entry name" value="EF_HAND_2"/>
    <property type="match status" value="1"/>
</dbReference>
<reference evidence="2" key="2">
    <citation type="submission" date="2015-02" db="UniProtKB">
        <authorList>
            <consortium name="EnsemblMetazoa"/>
        </authorList>
    </citation>
    <scope>IDENTIFICATION</scope>
</reference>
<evidence type="ECO:0000313" key="3">
    <source>
        <dbReference type="Proteomes" id="UP000014500"/>
    </source>
</evidence>
<dbReference type="AlphaFoldDB" id="T1J5J2"/>
<dbReference type="eggNOG" id="ENOG502QV2M">
    <property type="taxonomic scope" value="Eukaryota"/>
</dbReference>
<keyword evidence="3" id="KW-1185">Reference proteome</keyword>
<protein>
    <recommendedName>
        <fullName evidence="1">EF-hand domain-containing protein</fullName>
    </recommendedName>
</protein>
<evidence type="ECO:0000259" key="1">
    <source>
        <dbReference type="PROSITE" id="PS50222"/>
    </source>
</evidence>
<dbReference type="GO" id="GO:0005509">
    <property type="term" value="F:calcium ion binding"/>
    <property type="evidence" value="ECO:0007669"/>
    <property type="project" value="InterPro"/>
</dbReference>
<feature type="domain" description="EF-hand" evidence="1">
    <location>
        <begin position="293"/>
        <end position="328"/>
    </location>
</feature>
<sequence length="613" mass="70208">MDSNFPAVLAHEKFVDRNPEIKAAGNLTNFGDTVADCLFISQIEPYGYVKRFLKQNIYPIGHSTQLPSRADDPCIGLTLCNGISSYPSEPVVNLIYPPEISKLEFIQNEIAEKNAYPNRMRAAPGLNLPPGATNYQKECDKELKPEDSVGDLLHYPPELMKFCNCKDYRIKIHRDYNEHFDPNRNFGDDHRTYFKDGRIMKNVMFESSLDEKFFPVAYGLEEYRQRNTSKLGESLEPNCDIGVALVDRNHVFGPKKEMSEPVEELLNWKAVENLKTRELLATIFRAISESAFNQFDKFLSICSYFDKAKNGRISVEDLKCACTDTRMPITTVQFMHLLNCCDLITATNTVDYMKFYKIINPDASLVPIDRKSFDQEMNAAAKRFNANKTSKKQQFQTNQLQQMYKRETCEPIEMNEENGRAPIDTVTKKIDAIMERVNTKKTTLHEINSNVAEINTKAFRTFGHPLIRSDHPPPNTHKIGDSTNYGDDSDAYACLYPSIYTQNGISKFDMLKSRSKGELFEIFKKVYPTFTMENFSSLYQMAAKQSCDCTVSVEGIKQCALPLSRPLHYSNYVNTHSINESKEYRKHFSSPALRHLNRATYKAQSLLSHILEI</sequence>
<dbReference type="InterPro" id="IPR002048">
    <property type="entry name" value="EF_hand_dom"/>
</dbReference>
<dbReference type="Gene3D" id="1.10.238.10">
    <property type="entry name" value="EF-hand"/>
    <property type="match status" value="1"/>
</dbReference>